<organism evidence="3 4">
    <name type="scientific">Entamoeba histolytica</name>
    <dbReference type="NCBI Taxonomy" id="5759"/>
    <lineage>
        <taxon>Eukaryota</taxon>
        <taxon>Amoebozoa</taxon>
        <taxon>Evosea</taxon>
        <taxon>Archamoebae</taxon>
        <taxon>Mastigamoebida</taxon>
        <taxon>Entamoebidae</taxon>
        <taxon>Entamoeba</taxon>
    </lineage>
</organism>
<evidence type="ECO:0000256" key="2">
    <source>
        <dbReference type="SAM" id="SignalP"/>
    </source>
</evidence>
<feature type="signal peptide" evidence="2">
    <location>
        <begin position="1"/>
        <end position="15"/>
    </location>
</feature>
<sequence length="126" mass="15062">MRMFIWLAFLIGVFALNLRDSLDDFLDNLDNDELFHEEDEYNEDEEYNLEDELEEEEDEMDYESYENDDDMYEDLDENEFDLQQVDVQFPFSKEVEGNTPSTIFDSAERLLVELQIPAFAGLRPVY</sequence>
<dbReference type="VEuPathDB" id="AmoebaDB:EHI8A_127790"/>
<dbReference type="Proteomes" id="UP000078387">
    <property type="component" value="Unassembled WGS sequence"/>
</dbReference>
<dbReference type="VEuPathDB" id="AmoebaDB:EHI5A_090960"/>
<accession>A0A5K1U4K8</accession>
<keyword evidence="2" id="KW-0732">Signal</keyword>
<dbReference type="OMA" id="ENDGDMF"/>
<protein>
    <submittedName>
        <fullName evidence="3">Uncharacterized protein</fullName>
    </submittedName>
</protein>
<gene>
    <name evidence="3" type="ORF">CL6EHI_155550</name>
</gene>
<evidence type="ECO:0000313" key="3">
    <source>
        <dbReference type="EMBL" id="GAT92985.1"/>
    </source>
</evidence>
<feature type="region of interest" description="Disordered" evidence="1">
    <location>
        <begin position="36"/>
        <end position="65"/>
    </location>
</feature>
<feature type="chain" id="PRO_5023873787" evidence="2">
    <location>
        <begin position="16"/>
        <end position="126"/>
    </location>
</feature>
<dbReference type="EMBL" id="BDEQ01000001">
    <property type="protein sequence ID" value="GAT92985.1"/>
    <property type="molecule type" value="Genomic_DNA"/>
</dbReference>
<name>A0A5K1U4K8_ENTHI</name>
<dbReference type="VEuPathDB" id="AmoebaDB:EHI_155550"/>
<evidence type="ECO:0000256" key="1">
    <source>
        <dbReference type="SAM" id="MobiDB-lite"/>
    </source>
</evidence>
<proteinExistence type="predicted"/>
<comment type="caution">
    <text evidence="3">The sequence shown here is derived from an EMBL/GenBank/DDBJ whole genome shotgun (WGS) entry which is preliminary data.</text>
</comment>
<dbReference type="VEuPathDB" id="AmoebaDB:KM1_108400"/>
<dbReference type="VEuPathDB" id="AmoebaDB:EHI7A_056510"/>
<reference evidence="3 4" key="1">
    <citation type="submission" date="2016-05" db="EMBL/GenBank/DDBJ databases">
        <title>First whole genome sequencing of Entamoeba histolytica HM1:IMSS-clone-6.</title>
        <authorList>
            <person name="Mukherjee Avik.K."/>
            <person name="Izumyama S."/>
            <person name="Nakada-Tsukui K."/>
            <person name="Nozaki T."/>
        </authorList>
    </citation>
    <scope>NUCLEOTIDE SEQUENCE [LARGE SCALE GENOMIC DNA]</scope>
    <source>
        <strain evidence="3 4">HM1:IMSS clone 6</strain>
    </source>
</reference>
<evidence type="ECO:0000313" key="4">
    <source>
        <dbReference type="Proteomes" id="UP000078387"/>
    </source>
</evidence>
<dbReference type="AlphaFoldDB" id="A0A5K1U4K8"/>